<dbReference type="RefSeq" id="WP_377906272.1">
    <property type="nucleotide sequence ID" value="NZ_JBHRZS010000007.1"/>
</dbReference>
<dbReference type="InterPro" id="IPR028098">
    <property type="entry name" value="Glyco_trans_4-like_N"/>
</dbReference>
<dbReference type="PANTHER" id="PTHR45947:SF3">
    <property type="entry name" value="SULFOQUINOVOSYL TRANSFERASE SQD2"/>
    <property type="match status" value="1"/>
</dbReference>
<dbReference type="CDD" id="cd03811">
    <property type="entry name" value="GT4_GT28_WabH-like"/>
    <property type="match status" value="1"/>
</dbReference>
<organism evidence="3 4">
    <name type="scientific">Algoriphagus namhaensis</name>
    <dbReference type="NCBI Taxonomy" id="915353"/>
    <lineage>
        <taxon>Bacteria</taxon>
        <taxon>Pseudomonadati</taxon>
        <taxon>Bacteroidota</taxon>
        <taxon>Cytophagia</taxon>
        <taxon>Cytophagales</taxon>
        <taxon>Cyclobacteriaceae</taxon>
        <taxon>Algoriphagus</taxon>
    </lineage>
</organism>
<dbReference type="SUPFAM" id="SSF53756">
    <property type="entry name" value="UDP-Glycosyltransferase/glycogen phosphorylase"/>
    <property type="match status" value="1"/>
</dbReference>
<evidence type="ECO:0000259" key="2">
    <source>
        <dbReference type="Pfam" id="PF13439"/>
    </source>
</evidence>
<reference evidence="4" key="1">
    <citation type="journal article" date="2019" name="Int. J. Syst. Evol. Microbiol.">
        <title>The Global Catalogue of Microorganisms (GCM) 10K type strain sequencing project: providing services to taxonomists for standard genome sequencing and annotation.</title>
        <authorList>
            <consortium name="The Broad Institute Genomics Platform"/>
            <consortium name="The Broad Institute Genome Sequencing Center for Infectious Disease"/>
            <person name="Wu L."/>
            <person name="Ma J."/>
        </authorList>
    </citation>
    <scope>NUCLEOTIDE SEQUENCE [LARGE SCALE GENOMIC DNA]</scope>
    <source>
        <strain evidence="4">CCUG 60523</strain>
    </source>
</reference>
<comment type="caution">
    <text evidence="3">The sequence shown here is derived from an EMBL/GenBank/DDBJ whole genome shotgun (WGS) entry which is preliminary data.</text>
</comment>
<dbReference type="Pfam" id="PF00534">
    <property type="entry name" value="Glycos_transf_1"/>
    <property type="match status" value="1"/>
</dbReference>
<evidence type="ECO:0000313" key="3">
    <source>
        <dbReference type="EMBL" id="MFC3880926.1"/>
    </source>
</evidence>
<feature type="domain" description="Glycosyltransferase subfamily 4-like N-terminal" evidence="2">
    <location>
        <begin position="13"/>
        <end position="170"/>
    </location>
</feature>
<evidence type="ECO:0000259" key="1">
    <source>
        <dbReference type="Pfam" id="PF00534"/>
    </source>
</evidence>
<dbReference type="Proteomes" id="UP001595805">
    <property type="component" value="Unassembled WGS sequence"/>
</dbReference>
<gene>
    <name evidence="3" type="ORF">ACFOSV_12090</name>
</gene>
<dbReference type="InterPro" id="IPR050194">
    <property type="entry name" value="Glycosyltransferase_grp1"/>
</dbReference>
<sequence length="373" mass="42004">MKIIQLVTSRKFRGAEISAKLLSERLISYGHEVWFVGLYLNENMDVLSVNGGVNLDLSKRKKGGIDFNLLFEFKQIVNKVRPDIIQANGSDTFKYASLGLFGNNKPKLVYRNISIMSHWIRARVLVKSFYMILAKRVDCFVSVGQLASDDLQVLLQLPPDKFFVVKRGIVAESVDKIKSRADLVEKYSIQSNDFILIQLGSLSKEKRIDFSLELVRKLKEGNKAIKLLVVGDGPERKRLKKKVENLKIDQEVIFTKSINNPQNYLAGADLLLMTSEIEGVPGVVIEAGFQKTPSLGVNVGGVREVIIQEKTGVLMDSHSISSFEESISDLMINKEKLLELGENAQSFAKQNHDIDTNSRKFETLYFKLLNSTD</sequence>
<feature type="domain" description="Glycosyl transferase family 1" evidence="1">
    <location>
        <begin position="182"/>
        <end position="346"/>
    </location>
</feature>
<dbReference type="Pfam" id="PF13439">
    <property type="entry name" value="Glyco_transf_4"/>
    <property type="match status" value="1"/>
</dbReference>
<accession>A0ABV8AVG6</accession>
<dbReference type="InterPro" id="IPR001296">
    <property type="entry name" value="Glyco_trans_1"/>
</dbReference>
<dbReference type="EMBL" id="JBHRZS010000007">
    <property type="protein sequence ID" value="MFC3880926.1"/>
    <property type="molecule type" value="Genomic_DNA"/>
</dbReference>
<evidence type="ECO:0000313" key="4">
    <source>
        <dbReference type="Proteomes" id="UP001595805"/>
    </source>
</evidence>
<name>A0ABV8AVG6_9BACT</name>
<protein>
    <submittedName>
        <fullName evidence="3">Glycosyltransferase</fullName>
    </submittedName>
</protein>
<proteinExistence type="predicted"/>
<dbReference type="PANTHER" id="PTHR45947">
    <property type="entry name" value="SULFOQUINOVOSYL TRANSFERASE SQD2"/>
    <property type="match status" value="1"/>
</dbReference>
<dbReference type="Gene3D" id="3.40.50.2000">
    <property type="entry name" value="Glycogen Phosphorylase B"/>
    <property type="match status" value="2"/>
</dbReference>
<keyword evidence="4" id="KW-1185">Reference proteome</keyword>